<comment type="caution">
    <text evidence="2">The sequence shown here is derived from an EMBL/GenBank/DDBJ whole genome shotgun (WGS) entry which is preliminary data.</text>
</comment>
<protein>
    <submittedName>
        <fullName evidence="2">Uncharacterized protein</fullName>
    </submittedName>
</protein>
<dbReference type="EMBL" id="NCVQ01000008">
    <property type="protein sequence ID" value="PWZ13985.1"/>
    <property type="molecule type" value="Genomic_DNA"/>
</dbReference>
<proteinExistence type="predicted"/>
<evidence type="ECO:0000313" key="3">
    <source>
        <dbReference type="Proteomes" id="UP000251960"/>
    </source>
</evidence>
<accession>A0A3L6DZG4</accession>
<reference evidence="2 3" key="1">
    <citation type="journal article" date="2018" name="Nat. Genet.">
        <title>Extensive intraspecific gene order and gene structural variations between Mo17 and other maize genomes.</title>
        <authorList>
            <person name="Sun S."/>
            <person name="Zhou Y."/>
            <person name="Chen J."/>
            <person name="Shi J."/>
            <person name="Zhao H."/>
            <person name="Zhao H."/>
            <person name="Song W."/>
            <person name="Zhang M."/>
            <person name="Cui Y."/>
            <person name="Dong X."/>
            <person name="Liu H."/>
            <person name="Ma X."/>
            <person name="Jiao Y."/>
            <person name="Wang B."/>
            <person name="Wei X."/>
            <person name="Stein J.C."/>
            <person name="Glaubitz J.C."/>
            <person name="Lu F."/>
            <person name="Yu G."/>
            <person name="Liang C."/>
            <person name="Fengler K."/>
            <person name="Li B."/>
            <person name="Rafalski A."/>
            <person name="Schnable P.S."/>
            <person name="Ware D.H."/>
            <person name="Buckler E.S."/>
            <person name="Lai J."/>
        </authorList>
    </citation>
    <scope>NUCLEOTIDE SEQUENCE [LARGE SCALE GENOMIC DNA]</scope>
    <source>
        <strain evidence="3">cv. Missouri 17</strain>
        <tissue evidence="2">Seedling</tissue>
    </source>
</reference>
<evidence type="ECO:0000256" key="1">
    <source>
        <dbReference type="SAM" id="MobiDB-lite"/>
    </source>
</evidence>
<organism evidence="2 3">
    <name type="scientific">Zea mays</name>
    <name type="common">Maize</name>
    <dbReference type="NCBI Taxonomy" id="4577"/>
    <lineage>
        <taxon>Eukaryota</taxon>
        <taxon>Viridiplantae</taxon>
        <taxon>Streptophyta</taxon>
        <taxon>Embryophyta</taxon>
        <taxon>Tracheophyta</taxon>
        <taxon>Spermatophyta</taxon>
        <taxon>Magnoliopsida</taxon>
        <taxon>Liliopsida</taxon>
        <taxon>Poales</taxon>
        <taxon>Poaceae</taxon>
        <taxon>PACMAD clade</taxon>
        <taxon>Panicoideae</taxon>
        <taxon>Andropogonodae</taxon>
        <taxon>Andropogoneae</taxon>
        <taxon>Tripsacinae</taxon>
        <taxon>Zea</taxon>
    </lineage>
</organism>
<sequence>MRWSLRPPSSVSPIARGGPPPAPTMTASDPTPNMEIRLTGCQFLPVTDAIHLIYRDRHVNWSLKKPRVLLDPTSPFLAKNTTGTKSYSGKNIYGTMFGEPIICKNIPRLVLVTSDGCMVQQELEELDQDKCRIVYEFILWANGDHD</sequence>
<evidence type="ECO:0000313" key="2">
    <source>
        <dbReference type="EMBL" id="PWZ13985.1"/>
    </source>
</evidence>
<feature type="region of interest" description="Disordered" evidence="1">
    <location>
        <begin position="1"/>
        <end position="31"/>
    </location>
</feature>
<gene>
    <name evidence="2" type="ORF">Zm00014a_010628</name>
</gene>
<name>A0A3L6DZG4_MAIZE</name>
<dbReference type="Proteomes" id="UP000251960">
    <property type="component" value="Chromosome 7"/>
</dbReference>
<dbReference type="AlphaFoldDB" id="A0A3L6DZG4"/>